<dbReference type="Gene3D" id="2.60.120.430">
    <property type="entry name" value="Galactose-binding lectin"/>
    <property type="match status" value="1"/>
</dbReference>
<dbReference type="PIRSF" id="PIRSF034515">
    <property type="entry name" value="Chondroitinase"/>
    <property type="match status" value="1"/>
</dbReference>
<sequence length="1066" mass="118737">MNKTILIVLLAAVVLSVPGAVVFAQPKETAATKIITAQYGFEKDQDIEGWKAQNGNLSFSDAHYKDGQRSLEWSWQTGAMLEIAGLKGLKEAGAVYPGGIPEVYEPSFYPKDRYGGMKIWLYQEKPSSGQIVFQVGSSVAAARMNPKYRFAVNLDFTGWRTVWVCFEEDARVKDYSGSDDMQAMVAFPQHMKKNKGRLFIDHLLLLSFVSNKRNSDLQFVNNKRNLRSADGYEILKPFRVYTNAVYNQQVNKQLLEKESDRIAARLEFLILGDRTDDWKRRGTGIEKELEGKIKGALSVYEQLQLKSTNGTVNGAPLFAIRDEHSAPEGRVFDNVAQDVLFPLAADYRLNGSAASKEKLIQVLDYFLDQGWASGSALGTVDHVIRLTPIATAVFLLRNELHALNKLKPEVDMLAWHTRLGSMLHIDHTRGENSDKVRGGALVKLIAILLMENDARKQEMLQCFKDYMDYVASVAPGYSDTFKPDFSIYHHRGTYLNVYGTNAVNTMALIHWLLSGTSYAMSAQSTANIKQALQRQAAIAFGVQIHYGAGGRFPLNNSAIDGDCLPAFAYMSMTKDTIADRNLAALFNYIYGIAPPAAINKMLLPALTYSGTFGTLDLMVRAHEQSKTNIQGPADGVVVLPYSGLMAYRYKKAFATVKGYNKYVWDYEAGKGENNLGRYLSHGMLIMAQGDERNGFDSLGMDMNDGFDWSMLPGATTKMLPADKMLYFPKADNKYIEGKHRNFSESVIASGLQQGGNGLFALDLRDDVFPDEDRSLFDSSFRAKKSYFFIGNEIICLGSGISNKDSRYNTVTTLFQYHVNEHRMNYFNGKVVDDPTNPEQKADGGYFTDQNGLQYIIPKGQHIVLQQAMQNSYRSVKGTYQPVSARYIKACIDHGCHPKDQGYEYEVVMNTDAAALHPYLEKKSYTVLEKNNDVHIIQHKASGITAYAIYKAHTSLKGVLLTTSAPLLAMAKEAADGMLLTIANPDIGQARWNHNMSHMPDSITNAWAKGSVVTITLKGAWYAANYTGKLMSAVIRNGNTVLSLFCRDGESIDLPLQHREESTEGED</sequence>
<dbReference type="Gene3D" id="2.60.220.10">
    <property type="entry name" value="Polysaccharide lyase family 8-like, C-terminal"/>
    <property type="match status" value="1"/>
</dbReference>
<dbReference type="InterPro" id="IPR004103">
    <property type="entry name" value="Lyase_8_C"/>
</dbReference>
<evidence type="ECO:0000259" key="9">
    <source>
        <dbReference type="Pfam" id="PF02278"/>
    </source>
</evidence>
<dbReference type="RefSeq" id="WP_067753080.1">
    <property type="nucleotide sequence ID" value="NZ_CP015772.1"/>
</dbReference>
<keyword evidence="8" id="KW-0732">Signal</keyword>
<evidence type="ECO:0000259" key="11">
    <source>
        <dbReference type="Pfam" id="PF09092"/>
    </source>
</evidence>
<dbReference type="SUPFAM" id="SSF49785">
    <property type="entry name" value="Galactose-binding domain-like"/>
    <property type="match status" value="1"/>
</dbReference>
<gene>
    <name evidence="13" type="ORF">A8C56_05425</name>
</gene>
<evidence type="ECO:0000256" key="4">
    <source>
        <dbReference type="ARBA" id="ARBA00022837"/>
    </source>
</evidence>
<evidence type="ECO:0000256" key="1">
    <source>
        <dbReference type="ARBA" id="ARBA00001913"/>
    </source>
</evidence>
<reference evidence="13 14" key="1">
    <citation type="submission" date="2016-05" db="EMBL/GenBank/DDBJ databases">
        <title>Niabella ginsenosidivorans BS26 whole genome sequencing.</title>
        <authorList>
            <person name="Im W.T."/>
            <person name="Siddiqi M.Z."/>
        </authorList>
    </citation>
    <scope>NUCLEOTIDE SEQUENCE [LARGE SCALE GENOMIC DNA]</scope>
    <source>
        <strain evidence="13 14">BS26</strain>
    </source>
</reference>
<dbReference type="SUPFAM" id="SSF74650">
    <property type="entry name" value="Galactose mutarotase-like"/>
    <property type="match status" value="1"/>
</dbReference>
<keyword evidence="4 7" id="KW-0106">Calcium</keyword>
<evidence type="ECO:0000256" key="2">
    <source>
        <dbReference type="ARBA" id="ARBA00006699"/>
    </source>
</evidence>
<evidence type="ECO:0000256" key="6">
    <source>
        <dbReference type="PIRSR" id="PIRSR034515-1"/>
    </source>
</evidence>
<feature type="binding site" evidence="7">
    <location>
        <position position="42"/>
    </location>
    <ligand>
        <name>Ca(2+)</name>
        <dbReference type="ChEBI" id="CHEBI:29108"/>
    </ligand>
</feature>
<dbReference type="EMBL" id="CP015772">
    <property type="protein sequence ID" value="ANH80504.1"/>
    <property type="molecule type" value="Genomic_DNA"/>
</dbReference>
<dbReference type="InterPro" id="IPR011071">
    <property type="entry name" value="Lyase_8-like_C"/>
</dbReference>
<dbReference type="Pfam" id="PF09093">
    <property type="entry name" value="Lyase_catalyt"/>
    <property type="match status" value="1"/>
</dbReference>
<dbReference type="PANTHER" id="PTHR37322:SF3">
    <property type="entry name" value="CHONDROITIN SULFATE ABC EXOLYASE"/>
    <property type="match status" value="1"/>
</dbReference>
<dbReference type="InterPro" id="IPR024200">
    <property type="entry name" value="Chondroitinase_ABC_I"/>
</dbReference>
<feature type="domain" description="Polysaccharide lyase family 8 C-terminal" evidence="10">
    <location>
        <begin position="925"/>
        <end position="985"/>
    </location>
</feature>
<dbReference type="OrthoDB" id="6394136at2"/>
<feature type="domain" description="Lyase catalytic" evidence="12">
    <location>
        <begin position="292"/>
        <end position="583"/>
    </location>
</feature>
<dbReference type="Gene3D" id="1.50.10.100">
    <property type="entry name" value="Chondroitin AC/alginate lyase"/>
    <property type="match status" value="1"/>
</dbReference>
<evidence type="ECO:0000256" key="3">
    <source>
        <dbReference type="ARBA" id="ARBA00011245"/>
    </source>
</evidence>
<dbReference type="InterPro" id="IPR015177">
    <property type="entry name" value="Lyase_catalyt"/>
</dbReference>
<feature type="binding site" evidence="7">
    <location>
        <position position="66"/>
    </location>
    <ligand>
        <name>Ca(2+)</name>
        <dbReference type="ChEBI" id="CHEBI:29108"/>
    </ligand>
</feature>
<keyword evidence="14" id="KW-1185">Reference proteome</keyword>
<evidence type="ECO:0000256" key="5">
    <source>
        <dbReference type="ARBA" id="ARBA00023239"/>
    </source>
</evidence>
<dbReference type="GO" id="GO:0006027">
    <property type="term" value="P:glycosaminoglycan catabolic process"/>
    <property type="evidence" value="ECO:0007669"/>
    <property type="project" value="InterPro"/>
</dbReference>
<dbReference type="SUPFAM" id="SSF49863">
    <property type="entry name" value="Hyaluronate lyase-like, C-terminal domain"/>
    <property type="match status" value="1"/>
</dbReference>
<dbReference type="InterPro" id="IPR039174">
    <property type="entry name" value="Chondroitin_ABC_lyase"/>
</dbReference>
<dbReference type="Gene3D" id="2.70.98.10">
    <property type="match status" value="1"/>
</dbReference>
<feature type="active site" description="Proton acceptor" evidence="6">
    <location>
        <position position="382"/>
    </location>
</feature>
<evidence type="ECO:0000256" key="7">
    <source>
        <dbReference type="PIRSR" id="PIRSR034515-3"/>
    </source>
</evidence>
<dbReference type="STRING" id="1176587.A8C56_05425"/>
<keyword evidence="7" id="KW-0479">Metal-binding</keyword>
<feature type="binding site" evidence="7">
    <location>
        <position position="201"/>
    </location>
    <ligand>
        <name>Ca(2+)</name>
        <dbReference type="ChEBI" id="CHEBI:29108"/>
    </ligand>
</feature>
<evidence type="ECO:0000313" key="13">
    <source>
        <dbReference type="EMBL" id="ANH80504.1"/>
    </source>
</evidence>
<protein>
    <submittedName>
        <fullName evidence="13">Lyase</fullName>
    </submittedName>
</protein>
<proteinExistence type="inferred from homology"/>
<feature type="signal peptide" evidence="8">
    <location>
        <begin position="1"/>
        <end position="24"/>
    </location>
</feature>
<dbReference type="Pfam" id="PF09092">
    <property type="entry name" value="Lyase_N"/>
    <property type="match status" value="1"/>
</dbReference>
<feature type="domain" description="Lyase N-terminal" evidence="11">
    <location>
        <begin position="40"/>
        <end position="218"/>
    </location>
</feature>
<dbReference type="InterPro" id="IPR003159">
    <property type="entry name" value="Lyase_8_central_dom"/>
</dbReference>
<dbReference type="Pfam" id="PF02278">
    <property type="entry name" value="Lyase_8"/>
    <property type="match status" value="1"/>
</dbReference>
<dbReference type="InterPro" id="IPR008929">
    <property type="entry name" value="Chondroitin_lyas"/>
</dbReference>
<evidence type="ECO:0000259" key="10">
    <source>
        <dbReference type="Pfam" id="PF02884"/>
    </source>
</evidence>
<dbReference type="InterPro" id="IPR014718">
    <property type="entry name" value="GH-type_carb-bd"/>
</dbReference>
<dbReference type="GO" id="GO:0030246">
    <property type="term" value="F:carbohydrate binding"/>
    <property type="evidence" value="ECO:0007669"/>
    <property type="project" value="InterPro"/>
</dbReference>
<dbReference type="KEGG" id="nia:A8C56_05425"/>
<dbReference type="InterPro" id="IPR015176">
    <property type="entry name" value="Lyase_N"/>
</dbReference>
<accession>A0A1A9I1R4</accession>
<dbReference type="AlphaFoldDB" id="A0A1A9I1R4"/>
<name>A0A1A9I1R4_9BACT</name>
<dbReference type="InterPro" id="IPR008979">
    <property type="entry name" value="Galactose-bd-like_sf"/>
</dbReference>
<feature type="domain" description="Polysaccharide lyase family 8 central" evidence="9">
    <location>
        <begin position="650"/>
        <end position="909"/>
    </location>
</feature>
<feature type="chain" id="PRO_5008389738" evidence="8">
    <location>
        <begin position="25"/>
        <end position="1066"/>
    </location>
</feature>
<evidence type="ECO:0000313" key="14">
    <source>
        <dbReference type="Proteomes" id="UP000077667"/>
    </source>
</evidence>
<dbReference type="SUPFAM" id="SSF48230">
    <property type="entry name" value="Chondroitin AC/alginate lyase"/>
    <property type="match status" value="1"/>
</dbReference>
<dbReference type="GO" id="GO:0005975">
    <property type="term" value="P:carbohydrate metabolic process"/>
    <property type="evidence" value="ECO:0007669"/>
    <property type="project" value="InterPro"/>
</dbReference>
<comment type="similarity">
    <text evidence="2">Belongs to the polysaccharide lyase 8 family.</text>
</comment>
<dbReference type="PANTHER" id="PTHR37322">
    <property type="match status" value="1"/>
</dbReference>
<dbReference type="Pfam" id="PF02884">
    <property type="entry name" value="Lyase_8_C"/>
    <property type="match status" value="1"/>
</dbReference>
<comment type="cofactor">
    <cofactor evidence="1">
        <name>Ca(2+)</name>
        <dbReference type="ChEBI" id="CHEBI:29108"/>
    </cofactor>
</comment>
<evidence type="ECO:0000259" key="12">
    <source>
        <dbReference type="Pfam" id="PF09093"/>
    </source>
</evidence>
<dbReference type="GO" id="GO:0046872">
    <property type="term" value="F:metal ion binding"/>
    <property type="evidence" value="ECO:0007669"/>
    <property type="project" value="UniProtKB-KW"/>
</dbReference>
<dbReference type="InterPro" id="IPR011013">
    <property type="entry name" value="Gal_mutarotase_sf_dom"/>
</dbReference>
<feature type="active site" description="Proton acceptor" evidence="6">
    <location>
        <position position="490"/>
    </location>
</feature>
<dbReference type="GO" id="GO:0034000">
    <property type="term" value="F:chondroitin-sulfate-ABC endolyase activity"/>
    <property type="evidence" value="ECO:0007669"/>
    <property type="project" value="InterPro"/>
</dbReference>
<evidence type="ECO:0000256" key="8">
    <source>
        <dbReference type="SAM" id="SignalP"/>
    </source>
</evidence>
<keyword evidence="5 13" id="KW-0456">Lyase</keyword>
<dbReference type="Proteomes" id="UP000077667">
    <property type="component" value="Chromosome"/>
</dbReference>
<organism evidence="13 14">
    <name type="scientific">Niabella ginsenosidivorans</name>
    <dbReference type="NCBI Taxonomy" id="1176587"/>
    <lineage>
        <taxon>Bacteria</taxon>
        <taxon>Pseudomonadati</taxon>
        <taxon>Bacteroidota</taxon>
        <taxon>Chitinophagia</taxon>
        <taxon>Chitinophagales</taxon>
        <taxon>Chitinophagaceae</taxon>
        <taxon>Niabella</taxon>
    </lineage>
</organism>
<comment type="subunit">
    <text evidence="3">Monomer.</text>
</comment>
<dbReference type="GO" id="GO:0005576">
    <property type="term" value="C:extracellular region"/>
    <property type="evidence" value="ECO:0007669"/>
    <property type="project" value="InterPro"/>
</dbReference>
<feature type="active site" description="Proton donor" evidence="6">
    <location>
        <position position="498"/>
    </location>
</feature>